<sequence length="206" mass="23000">MYSIVVFEGPNDSVGTVSTVNRQQWPPRDYGKAIRRNKEPEDSWSTYPVQVLSKNPINDLTSSDPSTDHVNADRAHLVPNDTIDLSTSEYTALYNTQIAFEKQVMTVLAGIRADIRELLQRTCSKPTTHDLPMRRIPFDFPCQTIKVLMSLNEWIKADDNFAVLGSYLASIGGQDVGKIVLNILVSVISGDKARQINCSGAHMKQF</sequence>
<dbReference type="EMBL" id="CAXLJM020000164">
    <property type="protein sequence ID" value="CAL8145509.1"/>
    <property type="molecule type" value="Genomic_DNA"/>
</dbReference>
<proteinExistence type="predicted"/>
<keyword evidence="2" id="KW-1185">Reference proteome</keyword>
<dbReference type="Proteomes" id="UP001642540">
    <property type="component" value="Unassembled WGS sequence"/>
</dbReference>
<gene>
    <name evidence="1" type="ORF">ODALV1_LOCUS30515</name>
</gene>
<evidence type="ECO:0000313" key="1">
    <source>
        <dbReference type="EMBL" id="CAL8145509.1"/>
    </source>
</evidence>
<evidence type="ECO:0000313" key="2">
    <source>
        <dbReference type="Proteomes" id="UP001642540"/>
    </source>
</evidence>
<comment type="caution">
    <text evidence="1">The sequence shown here is derived from an EMBL/GenBank/DDBJ whole genome shotgun (WGS) entry which is preliminary data.</text>
</comment>
<organism evidence="1 2">
    <name type="scientific">Orchesella dallaii</name>
    <dbReference type="NCBI Taxonomy" id="48710"/>
    <lineage>
        <taxon>Eukaryota</taxon>
        <taxon>Metazoa</taxon>
        <taxon>Ecdysozoa</taxon>
        <taxon>Arthropoda</taxon>
        <taxon>Hexapoda</taxon>
        <taxon>Collembola</taxon>
        <taxon>Entomobryomorpha</taxon>
        <taxon>Entomobryoidea</taxon>
        <taxon>Orchesellidae</taxon>
        <taxon>Orchesellinae</taxon>
        <taxon>Orchesella</taxon>
    </lineage>
</organism>
<reference evidence="1 2" key="1">
    <citation type="submission" date="2024-08" db="EMBL/GenBank/DDBJ databases">
        <authorList>
            <person name="Cucini C."/>
            <person name="Frati F."/>
        </authorList>
    </citation>
    <scope>NUCLEOTIDE SEQUENCE [LARGE SCALE GENOMIC DNA]</scope>
</reference>
<accession>A0ABP1S883</accession>
<protein>
    <submittedName>
        <fullName evidence="1">Uncharacterized protein</fullName>
    </submittedName>
</protein>
<name>A0ABP1S883_9HEXA</name>